<evidence type="ECO:0000313" key="1">
    <source>
        <dbReference type="EMBL" id="KAF5830627.1"/>
    </source>
</evidence>
<comment type="caution">
    <text evidence="1">The sequence shown here is derived from an EMBL/GenBank/DDBJ whole genome shotgun (WGS) entry which is preliminary data.</text>
</comment>
<sequence length="82" mass="9225">MVREKMVWLFRAAACDWAGERIDGVPQGAMDYVTLLRSVLWPDLGDGRKPPFKPTGDPWSTVLTNGVVQQIGVVRLHLHLVR</sequence>
<proteinExistence type="predicted"/>
<evidence type="ECO:0008006" key="3">
    <source>
        <dbReference type="Google" id="ProtNLM"/>
    </source>
</evidence>
<organism evidence="1 2">
    <name type="scientific">Dunaliella salina</name>
    <name type="common">Green alga</name>
    <name type="synonym">Protococcus salinus</name>
    <dbReference type="NCBI Taxonomy" id="3046"/>
    <lineage>
        <taxon>Eukaryota</taxon>
        <taxon>Viridiplantae</taxon>
        <taxon>Chlorophyta</taxon>
        <taxon>core chlorophytes</taxon>
        <taxon>Chlorophyceae</taxon>
        <taxon>CS clade</taxon>
        <taxon>Chlamydomonadales</taxon>
        <taxon>Dunaliellaceae</taxon>
        <taxon>Dunaliella</taxon>
    </lineage>
</organism>
<name>A0ABQ7G7P6_DUNSA</name>
<keyword evidence="2" id="KW-1185">Reference proteome</keyword>
<dbReference type="Proteomes" id="UP000815325">
    <property type="component" value="Unassembled WGS sequence"/>
</dbReference>
<evidence type="ECO:0000313" key="2">
    <source>
        <dbReference type="Proteomes" id="UP000815325"/>
    </source>
</evidence>
<reference evidence="1" key="1">
    <citation type="submission" date="2017-08" db="EMBL/GenBank/DDBJ databases">
        <authorList>
            <person name="Polle J.E."/>
            <person name="Barry K."/>
            <person name="Cushman J."/>
            <person name="Schmutz J."/>
            <person name="Tran D."/>
            <person name="Hathwaick L.T."/>
            <person name="Yim W.C."/>
            <person name="Jenkins J."/>
            <person name="Mckie-Krisberg Z.M."/>
            <person name="Prochnik S."/>
            <person name="Lindquist E."/>
            <person name="Dockter R.B."/>
            <person name="Adam C."/>
            <person name="Molina H."/>
            <person name="Bunkerborg J."/>
            <person name="Jin E."/>
            <person name="Buchheim M."/>
            <person name="Magnuson J."/>
        </authorList>
    </citation>
    <scope>NUCLEOTIDE SEQUENCE</scope>
    <source>
        <strain evidence="1">CCAP 19/18</strain>
    </source>
</reference>
<gene>
    <name evidence="1" type="ORF">DUNSADRAFT_14251</name>
</gene>
<protein>
    <recommendedName>
        <fullName evidence="3">Encoded protein</fullName>
    </recommendedName>
</protein>
<dbReference type="EMBL" id="MU070022">
    <property type="protein sequence ID" value="KAF5830627.1"/>
    <property type="molecule type" value="Genomic_DNA"/>
</dbReference>
<accession>A0ABQ7G7P6</accession>